<evidence type="ECO:0000259" key="3">
    <source>
        <dbReference type="Pfam" id="PF10277"/>
    </source>
</evidence>
<keyword evidence="5" id="KW-1185">Reference proteome</keyword>
<feature type="transmembrane region" description="Helical" evidence="2">
    <location>
        <begin position="289"/>
        <end position="309"/>
    </location>
</feature>
<dbReference type="OMA" id="FCGFFDR"/>
<keyword evidence="2" id="KW-0812">Transmembrane</keyword>
<dbReference type="OrthoDB" id="10032492at2759"/>
<dbReference type="STRING" id="767769.A0A1L9UMY6"/>
<feature type="region of interest" description="Disordered" evidence="1">
    <location>
        <begin position="360"/>
        <end position="383"/>
    </location>
</feature>
<feature type="compositionally biased region" description="Polar residues" evidence="1">
    <location>
        <begin position="123"/>
        <end position="145"/>
    </location>
</feature>
<dbReference type="RefSeq" id="XP_067480249.1">
    <property type="nucleotide sequence ID" value="XM_067619331.1"/>
</dbReference>
<evidence type="ECO:0000313" key="4">
    <source>
        <dbReference type="EMBL" id="OJJ73001.1"/>
    </source>
</evidence>
<dbReference type="GeneID" id="93571819"/>
<feature type="compositionally biased region" description="Polar residues" evidence="1">
    <location>
        <begin position="372"/>
        <end position="383"/>
    </location>
</feature>
<name>A0A1L9UMY6_ASPBC</name>
<evidence type="ECO:0000256" key="2">
    <source>
        <dbReference type="SAM" id="Phobius"/>
    </source>
</evidence>
<keyword evidence="2" id="KW-0472">Membrane</keyword>
<dbReference type="Proteomes" id="UP000184499">
    <property type="component" value="Unassembled WGS sequence"/>
</dbReference>
<reference evidence="5" key="1">
    <citation type="journal article" date="2017" name="Genome Biol.">
        <title>Comparative genomics reveals high biological diversity and specific adaptations in the industrially and medically important fungal genus Aspergillus.</title>
        <authorList>
            <person name="de Vries R.P."/>
            <person name="Riley R."/>
            <person name="Wiebenga A."/>
            <person name="Aguilar-Osorio G."/>
            <person name="Amillis S."/>
            <person name="Uchima C.A."/>
            <person name="Anderluh G."/>
            <person name="Asadollahi M."/>
            <person name="Askin M."/>
            <person name="Barry K."/>
            <person name="Battaglia E."/>
            <person name="Bayram O."/>
            <person name="Benocci T."/>
            <person name="Braus-Stromeyer S.A."/>
            <person name="Caldana C."/>
            <person name="Canovas D."/>
            <person name="Cerqueira G.C."/>
            <person name="Chen F."/>
            <person name="Chen W."/>
            <person name="Choi C."/>
            <person name="Clum A."/>
            <person name="Dos Santos R.A."/>
            <person name="Damasio A.R."/>
            <person name="Diallinas G."/>
            <person name="Emri T."/>
            <person name="Fekete E."/>
            <person name="Flipphi M."/>
            <person name="Freyberg S."/>
            <person name="Gallo A."/>
            <person name="Gournas C."/>
            <person name="Habgood R."/>
            <person name="Hainaut M."/>
            <person name="Harispe M.L."/>
            <person name="Henrissat B."/>
            <person name="Hilden K.S."/>
            <person name="Hope R."/>
            <person name="Hossain A."/>
            <person name="Karabika E."/>
            <person name="Karaffa L."/>
            <person name="Karanyi Z."/>
            <person name="Krasevec N."/>
            <person name="Kuo A."/>
            <person name="Kusch H."/>
            <person name="LaButti K."/>
            <person name="Lagendijk E.L."/>
            <person name="Lapidus A."/>
            <person name="Levasseur A."/>
            <person name="Lindquist E."/>
            <person name="Lipzen A."/>
            <person name="Logrieco A.F."/>
            <person name="MacCabe A."/>
            <person name="Maekelae M.R."/>
            <person name="Malavazi I."/>
            <person name="Melin P."/>
            <person name="Meyer V."/>
            <person name="Mielnichuk N."/>
            <person name="Miskei M."/>
            <person name="Molnar A.P."/>
            <person name="Mule G."/>
            <person name="Ngan C.Y."/>
            <person name="Orejas M."/>
            <person name="Orosz E."/>
            <person name="Ouedraogo J.P."/>
            <person name="Overkamp K.M."/>
            <person name="Park H.-S."/>
            <person name="Perrone G."/>
            <person name="Piumi F."/>
            <person name="Punt P.J."/>
            <person name="Ram A.F."/>
            <person name="Ramon A."/>
            <person name="Rauscher S."/>
            <person name="Record E."/>
            <person name="Riano-Pachon D.M."/>
            <person name="Robert V."/>
            <person name="Roehrig J."/>
            <person name="Ruller R."/>
            <person name="Salamov A."/>
            <person name="Salih N.S."/>
            <person name="Samson R.A."/>
            <person name="Sandor E."/>
            <person name="Sanguinetti M."/>
            <person name="Schuetze T."/>
            <person name="Sepcic K."/>
            <person name="Shelest E."/>
            <person name="Sherlock G."/>
            <person name="Sophianopoulou V."/>
            <person name="Squina F.M."/>
            <person name="Sun H."/>
            <person name="Susca A."/>
            <person name="Todd R.B."/>
            <person name="Tsang A."/>
            <person name="Unkles S.E."/>
            <person name="van de Wiele N."/>
            <person name="van Rossen-Uffink D."/>
            <person name="Oliveira J.V."/>
            <person name="Vesth T.C."/>
            <person name="Visser J."/>
            <person name="Yu J.-H."/>
            <person name="Zhou M."/>
            <person name="Andersen M.R."/>
            <person name="Archer D.B."/>
            <person name="Baker S.E."/>
            <person name="Benoit I."/>
            <person name="Brakhage A.A."/>
            <person name="Braus G.H."/>
            <person name="Fischer R."/>
            <person name="Frisvad J.C."/>
            <person name="Goldman G.H."/>
            <person name="Houbraken J."/>
            <person name="Oakley B."/>
            <person name="Pocsi I."/>
            <person name="Scazzocchio C."/>
            <person name="Seiboth B."/>
            <person name="vanKuyk P.A."/>
            <person name="Wortman J."/>
            <person name="Dyer P.S."/>
            <person name="Grigoriev I.V."/>
        </authorList>
    </citation>
    <scope>NUCLEOTIDE SEQUENCE [LARGE SCALE GENOMIC DNA]</scope>
    <source>
        <strain evidence="5">CBS 101740 / IMI 381727 / IBT 21946</strain>
    </source>
</reference>
<protein>
    <recommendedName>
        <fullName evidence="3">CWH43-like N-terminal domain-containing protein</fullName>
    </recommendedName>
</protein>
<feature type="domain" description="CWH43-like N-terminal" evidence="3">
    <location>
        <begin position="29"/>
        <end position="306"/>
    </location>
</feature>
<proteinExistence type="predicted"/>
<evidence type="ECO:0000256" key="1">
    <source>
        <dbReference type="SAM" id="MobiDB-lite"/>
    </source>
</evidence>
<feature type="transmembrane region" description="Helical" evidence="2">
    <location>
        <begin position="29"/>
        <end position="53"/>
    </location>
</feature>
<feature type="transmembrane region" description="Helical" evidence="2">
    <location>
        <begin position="81"/>
        <end position="103"/>
    </location>
</feature>
<keyword evidence="2" id="KW-1133">Transmembrane helix</keyword>
<feature type="region of interest" description="Disordered" evidence="1">
    <location>
        <begin position="123"/>
        <end position="161"/>
    </location>
</feature>
<dbReference type="AlphaFoldDB" id="A0A1L9UMY6"/>
<accession>A0A1L9UMY6</accession>
<dbReference type="Pfam" id="PF10277">
    <property type="entry name" value="Frag1"/>
    <property type="match status" value="1"/>
</dbReference>
<dbReference type="InterPro" id="IPR019402">
    <property type="entry name" value="CWH43_N"/>
</dbReference>
<evidence type="ECO:0000313" key="5">
    <source>
        <dbReference type="Proteomes" id="UP000184499"/>
    </source>
</evidence>
<feature type="transmembrane region" description="Helical" evidence="2">
    <location>
        <begin position="253"/>
        <end position="277"/>
    </location>
</feature>
<dbReference type="VEuPathDB" id="FungiDB:ASPBRDRAFT_151691"/>
<feature type="transmembrane region" description="Helical" evidence="2">
    <location>
        <begin position="202"/>
        <end position="222"/>
    </location>
</feature>
<feature type="compositionally biased region" description="Acidic residues" evidence="1">
    <location>
        <begin position="152"/>
        <end position="161"/>
    </location>
</feature>
<sequence>MIISFLLRCHDSIWAFLHAIILNIPPSRLYIFPSMAGTVWFLTLASLLLTWLARGMPVYPGQSNPDVAFISDIASFELKPLFLIGASMTAVGFLFTVAAVHVMRYEPGFALVKCPVISEDTASEQGQNNNAYGESSENNQQNAHNHITGGGDGEDEDDEDQETTRTLKVISLLSILAAGTASTALILLGVMDTFRYKVAHHIFLRICFGCLAIQSAGTAIVYSTEVLSFVSYLYHWGVWGNEWGRKRSTRVRVFASLSTILILIQLFLGVAFISLTIPEDVNDYRTAGILEWIIAFLGTIYLWLFCGFFDRRTTFEGYVPSILYNTNPHVKFLGRPAVAGVGVAEAEAEAESSYTAAGDTLDVDPERAPLLPQSQAGLGTRYT</sequence>
<gene>
    <name evidence="4" type="ORF">ASPBRDRAFT_151691</name>
</gene>
<dbReference type="EMBL" id="KV878683">
    <property type="protein sequence ID" value="OJJ73001.1"/>
    <property type="molecule type" value="Genomic_DNA"/>
</dbReference>
<organism evidence="4 5">
    <name type="scientific">Aspergillus brasiliensis (strain CBS 101740 / IMI 381727 / IBT 21946)</name>
    <dbReference type="NCBI Taxonomy" id="767769"/>
    <lineage>
        <taxon>Eukaryota</taxon>
        <taxon>Fungi</taxon>
        <taxon>Dikarya</taxon>
        <taxon>Ascomycota</taxon>
        <taxon>Pezizomycotina</taxon>
        <taxon>Eurotiomycetes</taxon>
        <taxon>Eurotiomycetidae</taxon>
        <taxon>Eurotiales</taxon>
        <taxon>Aspergillaceae</taxon>
        <taxon>Aspergillus</taxon>
        <taxon>Aspergillus subgen. Circumdati</taxon>
    </lineage>
</organism>
<feature type="transmembrane region" description="Helical" evidence="2">
    <location>
        <begin position="169"/>
        <end position="190"/>
    </location>
</feature>